<sequence length="209" mass="23114">MACGFEGTKNSLTILNSCYIVVAVILILTGAYVKSASVVTNHSVIGAFIAVGVFLILVSLLGLYGTSKHHQVALFFYMMIMSCVFFIQLCVTIVCLTAVNREGLSQLVRTGWERSSNETIWDAENNFGCCGLEGRHDGAYRCNDLACSSTFCEPCLDIITSKMRSNIQILGGIGLFFSFSELLGIWLAMRYRNLKDPKLDPVLYFQQQS</sequence>
<dbReference type="GO" id="GO:0016020">
    <property type="term" value="C:membrane"/>
    <property type="evidence" value="ECO:0007669"/>
    <property type="project" value="UniProtKB-SubCell"/>
</dbReference>
<name>A0A915B9U5_PARUN</name>
<feature type="transmembrane region" description="Helical" evidence="5">
    <location>
        <begin position="76"/>
        <end position="99"/>
    </location>
</feature>
<proteinExistence type="predicted"/>
<evidence type="ECO:0000256" key="2">
    <source>
        <dbReference type="ARBA" id="ARBA00022692"/>
    </source>
</evidence>
<evidence type="ECO:0000256" key="4">
    <source>
        <dbReference type="ARBA" id="ARBA00023136"/>
    </source>
</evidence>
<evidence type="ECO:0000313" key="7">
    <source>
        <dbReference type="WBParaSite" id="PgR032X_g003_t01"/>
    </source>
</evidence>
<keyword evidence="3 5" id="KW-1133">Transmembrane helix</keyword>
<evidence type="ECO:0000256" key="1">
    <source>
        <dbReference type="ARBA" id="ARBA00004141"/>
    </source>
</evidence>
<dbReference type="Proteomes" id="UP000887569">
    <property type="component" value="Unplaced"/>
</dbReference>
<evidence type="ECO:0000256" key="3">
    <source>
        <dbReference type="ARBA" id="ARBA00022989"/>
    </source>
</evidence>
<keyword evidence="4 5" id="KW-0472">Membrane</keyword>
<dbReference type="PRINTS" id="PR00259">
    <property type="entry name" value="TMFOUR"/>
</dbReference>
<dbReference type="Pfam" id="PF00335">
    <property type="entry name" value="Tetraspanin"/>
    <property type="match status" value="1"/>
</dbReference>
<protein>
    <submittedName>
        <fullName evidence="7">Tetraspanin-31</fullName>
    </submittedName>
</protein>
<evidence type="ECO:0000256" key="5">
    <source>
        <dbReference type="SAM" id="Phobius"/>
    </source>
</evidence>
<feature type="transmembrane region" description="Helical" evidence="5">
    <location>
        <begin position="12"/>
        <end position="33"/>
    </location>
</feature>
<accession>A0A915B9U5</accession>
<dbReference type="InterPro" id="IPR018499">
    <property type="entry name" value="Tetraspanin/Peripherin"/>
</dbReference>
<dbReference type="AlphaFoldDB" id="A0A915B9U5"/>
<dbReference type="PANTHER" id="PTHR19282:SF452">
    <property type="entry name" value="LD03691P"/>
    <property type="match status" value="1"/>
</dbReference>
<comment type="subcellular location">
    <subcellularLocation>
        <location evidence="1">Membrane</location>
        <topology evidence="1">Multi-pass membrane protein</topology>
    </subcellularLocation>
</comment>
<keyword evidence="2 5" id="KW-0812">Transmembrane</keyword>
<evidence type="ECO:0000313" key="6">
    <source>
        <dbReference type="Proteomes" id="UP000887569"/>
    </source>
</evidence>
<dbReference type="PANTHER" id="PTHR19282">
    <property type="entry name" value="TETRASPANIN"/>
    <property type="match status" value="1"/>
</dbReference>
<keyword evidence="6" id="KW-1185">Reference proteome</keyword>
<feature type="transmembrane region" description="Helical" evidence="5">
    <location>
        <begin position="167"/>
        <end position="189"/>
    </location>
</feature>
<organism evidence="6 7">
    <name type="scientific">Parascaris univalens</name>
    <name type="common">Nematode worm</name>
    <dbReference type="NCBI Taxonomy" id="6257"/>
    <lineage>
        <taxon>Eukaryota</taxon>
        <taxon>Metazoa</taxon>
        <taxon>Ecdysozoa</taxon>
        <taxon>Nematoda</taxon>
        <taxon>Chromadorea</taxon>
        <taxon>Rhabditida</taxon>
        <taxon>Spirurina</taxon>
        <taxon>Ascaridomorpha</taxon>
        <taxon>Ascaridoidea</taxon>
        <taxon>Ascarididae</taxon>
        <taxon>Parascaris</taxon>
    </lineage>
</organism>
<reference evidence="7" key="1">
    <citation type="submission" date="2022-11" db="UniProtKB">
        <authorList>
            <consortium name="WormBaseParasite"/>
        </authorList>
    </citation>
    <scope>IDENTIFICATION</scope>
</reference>
<feature type="transmembrane region" description="Helical" evidence="5">
    <location>
        <begin position="45"/>
        <end position="64"/>
    </location>
</feature>
<dbReference type="WBParaSite" id="PgR032X_g003_t01">
    <property type="protein sequence ID" value="PgR032X_g003_t01"/>
    <property type="gene ID" value="PgR032X_g003"/>
</dbReference>